<keyword evidence="3" id="KW-1185">Reference proteome</keyword>
<gene>
    <name evidence="1" type="ORF">SAMN02910314_00355</name>
    <name evidence="2" type="ORF">SAMN02910314_01863</name>
</gene>
<organism evidence="2 3">
    <name type="scientific">Denitrobacterium detoxificans</name>
    <dbReference type="NCBI Taxonomy" id="79604"/>
    <lineage>
        <taxon>Bacteria</taxon>
        <taxon>Bacillati</taxon>
        <taxon>Actinomycetota</taxon>
        <taxon>Coriobacteriia</taxon>
        <taxon>Eggerthellales</taxon>
        <taxon>Eggerthellaceae</taxon>
        <taxon>Denitrobacterium</taxon>
    </lineage>
</organism>
<protein>
    <submittedName>
        <fullName evidence="2">Uncharacterized protein</fullName>
    </submittedName>
</protein>
<dbReference type="Proteomes" id="UP000182975">
    <property type="component" value="Unassembled WGS sequence"/>
</dbReference>
<accession>A0A172RWC5</accession>
<dbReference type="STRING" id="79604.AAY81_00790"/>
<evidence type="ECO:0000313" key="1">
    <source>
        <dbReference type="EMBL" id="SEO46676.1"/>
    </source>
</evidence>
<dbReference type="KEGG" id="ddt:AAY81_00790"/>
<name>A0A172RWC5_9ACTN</name>
<dbReference type="EMBL" id="FOEC01000017">
    <property type="protein sequence ID" value="SEO99861.1"/>
    <property type="molecule type" value="Genomic_DNA"/>
</dbReference>
<evidence type="ECO:0000313" key="3">
    <source>
        <dbReference type="Proteomes" id="UP000182975"/>
    </source>
</evidence>
<dbReference type="RefSeq" id="WP_066660185.1">
    <property type="nucleotide sequence ID" value="NZ_CP011402.1"/>
</dbReference>
<reference evidence="3" key="2">
    <citation type="submission" date="2016-10" db="EMBL/GenBank/DDBJ databases">
        <authorList>
            <person name="Varghese N."/>
        </authorList>
    </citation>
    <scope>NUCLEOTIDE SEQUENCE [LARGE SCALE GENOMIC DNA]</scope>
    <source>
        <strain evidence="3">DSM 21843</strain>
    </source>
</reference>
<proteinExistence type="predicted"/>
<dbReference type="EMBL" id="FOEC01000001">
    <property type="protein sequence ID" value="SEO46676.1"/>
    <property type="molecule type" value="Genomic_DNA"/>
</dbReference>
<dbReference type="AlphaFoldDB" id="A0A172RWC5"/>
<sequence>MNEITNYGPNRPMLGAFYAVTREVDGKDMPVAVFPVYSEAAKAKKLFNLGGPYLVPVLDISTRNGLDRARGLLR</sequence>
<evidence type="ECO:0000313" key="2">
    <source>
        <dbReference type="EMBL" id="SEO99861.1"/>
    </source>
</evidence>
<dbReference type="KEGG" id="ddt:AAY81_04850"/>
<reference evidence="2" key="1">
    <citation type="submission" date="2016-10" db="EMBL/GenBank/DDBJ databases">
        <authorList>
            <person name="de Groot N.N."/>
        </authorList>
    </citation>
    <scope>NUCLEOTIDE SEQUENCE [LARGE SCALE GENOMIC DNA]</scope>
    <source>
        <strain evidence="2">DSM 21843</strain>
    </source>
</reference>